<dbReference type="EMBL" id="FSRE01000001">
    <property type="protein sequence ID" value="SIN71062.1"/>
    <property type="molecule type" value="Genomic_DNA"/>
</dbReference>
<protein>
    <recommendedName>
        <fullName evidence="7">Probable inorganic carbon transporter subunit DabB</fullName>
    </recommendedName>
</protein>
<feature type="transmembrane region" description="Helical" evidence="7">
    <location>
        <begin position="405"/>
        <end position="422"/>
    </location>
</feature>
<feature type="transmembrane region" description="Helical" evidence="7">
    <location>
        <begin position="156"/>
        <end position="177"/>
    </location>
</feature>
<keyword evidence="6 7" id="KW-0472">Membrane</keyword>
<dbReference type="GO" id="GO:0015990">
    <property type="term" value="P:electron transport coupled proton transport"/>
    <property type="evidence" value="ECO:0007669"/>
    <property type="project" value="TreeGrafter"/>
</dbReference>
<feature type="transmembrane region" description="Helical" evidence="7">
    <location>
        <begin position="236"/>
        <end position="255"/>
    </location>
</feature>
<comment type="subunit">
    <text evidence="7">Forms a complex with DabA.</text>
</comment>
<dbReference type="PRINTS" id="PR01434">
    <property type="entry name" value="NADHDHGNASE5"/>
</dbReference>
<comment type="function">
    <text evidence="7">Part of an energy-coupled inorganic carbon pump.</text>
</comment>
<organism evidence="10 11">
    <name type="scientific">Sulfurivirga caldicuralii</name>
    <dbReference type="NCBI Taxonomy" id="364032"/>
    <lineage>
        <taxon>Bacteria</taxon>
        <taxon>Pseudomonadati</taxon>
        <taxon>Pseudomonadota</taxon>
        <taxon>Gammaproteobacteria</taxon>
        <taxon>Thiotrichales</taxon>
        <taxon>Piscirickettsiaceae</taxon>
        <taxon>Sulfurivirga</taxon>
    </lineage>
</organism>
<dbReference type="GO" id="GO:0012505">
    <property type="term" value="C:endomembrane system"/>
    <property type="evidence" value="ECO:0007669"/>
    <property type="project" value="UniProtKB-SubCell"/>
</dbReference>
<dbReference type="NCBIfam" id="NF006029">
    <property type="entry name" value="PRK08168.1"/>
    <property type="match status" value="1"/>
</dbReference>
<evidence type="ECO:0000256" key="5">
    <source>
        <dbReference type="ARBA" id="ARBA00022989"/>
    </source>
</evidence>
<dbReference type="InterPro" id="IPR003945">
    <property type="entry name" value="NU5C-like"/>
</dbReference>
<evidence type="ECO:0000256" key="6">
    <source>
        <dbReference type="ARBA" id="ARBA00023136"/>
    </source>
</evidence>
<dbReference type="Pfam" id="PF00361">
    <property type="entry name" value="Proton_antipo_M"/>
    <property type="match status" value="1"/>
</dbReference>
<evidence type="ECO:0000313" key="10">
    <source>
        <dbReference type="EMBL" id="SIN71062.1"/>
    </source>
</evidence>
<dbReference type="OrthoDB" id="9811798at2"/>
<feature type="transmembrane region" description="Helical" evidence="7">
    <location>
        <begin position="123"/>
        <end position="144"/>
    </location>
</feature>
<feature type="transmembrane region" description="Helical" evidence="7">
    <location>
        <begin position="352"/>
        <end position="369"/>
    </location>
</feature>
<dbReference type="Proteomes" id="UP000198461">
    <property type="component" value="Unassembled WGS sequence"/>
</dbReference>
<evidence type="ECO:0000313" key="11">
    <source>
        <dbReference type="Proteomes" id="UP000198461"/>
    </source>
</evidence>
<dbReference type="GO" id="GO:0005886">
    <property type="term" value="C:plasma membrane"/>
    <property type="evidence" value="ECO:0007669"/>
    <property type="project" value="UniProtKB-SubCell"/>
</dbReference>
<dbReference type="RefSeq" id="WP_074200545.1">
    <property type="nucleotide sequence ID" value="NZ_FSRE01000001.1"/>
</dbReference>
<keyword evidence="11" id="KW-1185">Reference proteome</keyword>
<evidence type="ECO:0000256" key="4">
    <source>
        <dbReference type="ARBA" id="ARBA00022692"/>
    </source>
</evidence>
<evidence type="ECO:0000256" key="7">
    <source>
        <dbReference type="HAMAP-Rule" id="MF_00862"/>
    </source>
</evidence>
<evidence type="ECO:0000256" key="8">
    <source>
        <dbReference type="RuleBase" id="RU000320"/>
    </source>
</evidence>
<dbReference type="AlphaFoldDB" id="A0A1N6DJU6"/>
<dbReference type="STRING" id="364032.SAMN05443662_0206"/>
<feature type="transmembrane region" description="Helical" evidence="7">
    <location>
        <begin position="30"/>
        <end position="49"/>
    </location>
</feature>
<dbReference type="GO" id="GO:0008137">
    <property type="term" value="F:NADH dehydrogenase (ubiquinone) activity"/>
    <property type="evidence" value="ECO:0007669"/>
    <property type="project" value="InterPro"/>
</dbReference>
<feature type="domain" description="NADH:quinone oxidoreductase/Mrp antiporter transmembrane" evidence="9">
    <location>
        <begin position="118"/>
        <end position="335"/>
    </location>
</feature>
<dbReference type="GO" id="GO:0042773">
    <property type="term" value="P:ATP synthesis coupled electron transport"/>
    <property type="evidence" value="ECO:0007669"/>
    <property type="project" value="InterPro"/>
</dbReference>
<reference evidence="10 11" key="1">
    <citation type="submission" date="2016-11" db="EMBL/GenBank/DDBJ databases">
        <authorList>
            <person name="Jaros S."/>
            <person name="Januszkiewicz K."/>
            <person name="Wedrychowicz H."/>
        </authorList>
    </citation>
    <scope>NUCLEOTIDE SEQUENCE [LARGE SCALE GENOMIC DNA]</scope>
    <source>
        <strain evidence="10 11">DSM 17737</strain>
    </source>
</reference>
<comment type="subcellular location">
    <subcellularLocation>
        <location evidence="7">Cell membrane</location>
        <topology evidence="7">Multi-pass membrane protein</topology>
    </subcellularLocation>
    <subcellularLocation>
        <location evidence="1">Endomembrane system</location>
        <topology evidence="1">Multi-pass membrane protein</topology>
    </subcellularLocation>
    <subcellularLocation>
        <location evidence="8">Membrane</location>
        <topology evidence="8">Multi-pass membrane protein</topology>
    </subcellularLocation>
</comment>
<evidence type="ECO:0000256" key="2">
    <source>
        <dbReference type="ARBA" id="ARBA00022448"/>
    </source>
</evidence>
<dbReference type="InterPro" id="IPR001750">
    <property type="entry name" value="ND/Mrp_TM"/>
</dbReference>
<dbReference type="PANTHER" id="PTHR42829">
    <property type="entry name" value="NADH-UBIQUINONE OXIDOREDUCTASE CHAIN 5"/>
    <property type="match status" value="1"/>
</dbReference>
<evidence type="ECO:0000259" key="9">
    <source>
        <dbReference type="Pfam" id="PF00361"/>
    </source>
</evidence>
<dbReference type="PANTHER" id="PTHR42829:SF1">
    <property type="entry name" value="INORGANIC CARBON TRANSPORTER SUBUNIT DABB-RELATED"/>
    <property type="match status" value="1"/>
</dbReference>
<keyword evidence="5 7" id="KW-1133">Transmembrane helix</keyword>
<feature type="transmembrane region" description="Helical" evidence="7">
    <location>
        <begin position="61"/>
        <end position="86"/>
    </location>
</feature>
<dbReference type="HAMAP" id="MF_00862">
    <property type="entry name" value="DabB"/>
    <property type="match status" value="1"/>
</dbReference>
<evidence type="ECO:0000256" key="3">
    <source>
        <dbReference type="ARBA" id="ARBA00022475"/>
    </source>
</evidence>
<name>A0A1N6DJU6_9GAMM</name>
<keyword evidence="3 7" id="KW-1003">Cell membrane</keyword>
<accession>A0A1N6DJU6</accession>
<keyword evidence="4 7" id="KW-0812">Transmembrane</keyword>
<dbReference type="GO" id="GO:0003954">
    <property type="term" value="F:NADH dehydrogenase activity"/>
    <property type="evidence" value="ECO:0007669"/>
    <property type="project" value="TreeGrafter"/>
</dbReference>
<feature type="transmembrane region" description="Helical" evidence="7">
    <location>
        <begin position="197"/>
        <end position="215"/>
    </location>
</feature>
<keyword evidence="2 7" id="KW-0813">Transport</keyword>
<comment type="similarity">
    <text evidence="7">Belongs to the inorganic carbon transporter (TC 9.A.2) DabB family.</text>
</comment>
<dbReference type="InterPro" id="IPR046396">
    <property type="entry name" value="Transporter_DabB"/>
</dbReference>
<evidence type="ECO:0000256" key="1">
    <source>
        <dbReference type="ARBA" id="ARBA00004127"/>
    </source>
</evidence>
<proteinExistence type="inferred from homology"/>
<feature type="transmembrane region" description="Helical" evidence="7">
    <location>
        <begin position="434"/>
        <end position="459"/>
    </location>
</feature>
<sequence>MLAQLNTLIEWLIPASLIAASIVNDQKVRWDVAIGVAAAGLVFSVLLLVEHVLGVLPAGTGWLFPATASFVMLVLVMFIGLINLYFSRSYMASTRFEELRYVRWVLVVLASVVLVVISNHMLLLMVGWIGISVSLNRLLLFYPNRPRAVLAAHKKFLFSRFAEVLLFVGFVLLHATYDTWLISDVLAYWQMTGETPAAVAWAVVLIALAGLIKCAQMPFHGWLIQVVEAPTPVSTLLHAGIVNLGGYLMIVFAPLLMAVEAAQWVLVVVGGLTAVLAGLIMMTRASVKVRLAWSTLAQMGLLLVECGLGLFELAMLHLVAHSLYKAYSFFNSGSEVTQSLTRWIVPSVLPTWRDWLVALAFSLIVVLVIKEVVDPEGVLAPWLLAASSLAIFVAERHGRPVDVPLLQRLGVGVVIILAYVVQKHIFDLVSPDGALTLGAGTDMFVSLLVVLYLAGYWVILYGSNSTQISRIRRALYAGFYLDEWSTRLSLRIYPVTLPTEHNPRGLRLGKEEFANE</sequence>
<gene>
    <name evidence="7" type="primary">dabB</name>
    <name evidence="10" type="ORF">SAMN05443662_0206</name>
</gene>
<feature type="transmembrane region" description="Helical" evidence="7">
    <location>
        <begin position="261"/>
        <end position="280"/>
    </location>
</feature>
<feature type="transmembrane region" description="Helical" evidence="7">
    <location>
        <begin position="98"/>
        <end position="117"/>
    </location>
</feature>
<feature type="transmembrane region" description="Helical" evidence="7">
    <location>
        <begin position="301"/>
        <end position="324"/>
    </location>
</feature>